<evidence type="ECO:0000256" key="2">
    <source>
        <dbReference type="ARBA" id="ARBA00022475"/>
    </source>
</evidence>
<feature type="domain" description="SSD" evidence="8">
    <location>
        <begin position="248"/>
        <end position="376"/>
    </location>
</feature>
<gene>
    <name evidence="9" type="ORF">SAMN02982931_03144</name>
</gene>
<keyword evidence="3 7" id="KW-0812">Transmembrane</keyword>
<dbReference type="PROSITE" id="PS50156">
    <property type="entry name" value="SSD"/>
    <property type="match status" value="2"/>
</dbReference>
<accession>A0A1G6D898</accession>
<feature type="transmembrane region" description="Helical" evidence="7">
    <location>
        <begin position="697"/>
        <end position="718"/>
    </location>
</feature>
<feature type="transmembrane region" description="Helical" evidence="7">
    <location>
        <begin position="628"/>
        <end position="648"/>
    </location>
</feature>
<evidence type="ECO:0000256" key="5">
    <source>
        <dbReference type="ARBA" id="ARBA00023136"/>
    </source>
</evidence>
<keyword evidence="5 7" id="KW-0472">Membrane</keyword>
<feature type="transmembrane region" description="Helical" evidence="7">
    <location>
        <begin position="281"/>
        <end position="301"/>
    </location>
</feature>
<dbReference type="EMBL" id="FMXQ01000006">
    <property type="protein sequence ID" value="SDB41383.1"/>
    <property type="molecule type" value="Genomic_DNA"/>
</dbReference>
<protein>
    <recommendedName>
        <fullName evidence="8">SSD domain-containing protein</fullName>
    </recommendedName>
</protein>
<proteinExistence type="predicted"/>
<feature type="domain" description="SSD" evidence="8">
    <location>
        <begin position="638"/>
        <end position="752"/>
    </location>
</feature>
<dbReference type="InterPro" id="IPR050545">
    <property type="entry name" value="Mycobact_MmpL"/>
</dbReference>
<evidence type="ECO:0000256" key="3">
    <source>
        <dbReference type="ARBA" id="ARBA00022692"/>
    </source>
</evidence>
<organism evidence="9 10">
    <name type="scientific">Bauldia litoralis</name>
    <dbReference type="NCBI Taxonomy" id="665467"/>
    <lineage>
        <taxon>Bacteria</taxon>
        <taxon>Pseudomonadati</taxon>
        <taxon>Pseudomonadota</taxon>
        <taxon>Alphaproteobacteria</taxon>
        <taxon>Hyphomicrobiales</taxon>
        <taxon>Kaistiaceae</taxon>
        <taxon>Bauldia</taxon>
    </lineage>
</organism>
<dbReference type="InterPro" id="IPR000731">
    <property type="entry name" value="SSD"/>
</dbReference>
<evidence type="ECO:0000256" key="4">
    <source>
        <dbReference type="ARBA" id="ARBA00022989"/>
    </source>
</evidence>
<dbReference type="Proteomes" id="UP000199071">
    <property type="component" value="Unassembled WGS sequence"/>
</dbReference>
<dbReference type="PANTHER" id="PTHR33406">
    <property type="entry name" value="MEMBRANE PROTEIN MJ1562-RELATED"/>
    <property type="match status" value="1"/>
</dbReference>
<keyword evidence="4 7" id="KW-1133">Transmembrane helix</keyword>
<sequence>MNTGLRSLGFGLDRVVVPIFRWPRISAFVVLCLLALTAYGGTQLTFDQNLRAVFAGGTDAYQDYIQTVEDFVDPENELLILVEGERLGEPDVFAKLRDFQFELQFIEGVKSVVSAFALRLAPDANGDAPLVIDDAKAEAGLTPELLEEVRAHPLFGNKLLSNNGEAMNFIVTPEEPKAPLAITRAMRQEIEQIAADTLADTGLDVTVSGFPVLRLDIVDVLIHDQIVLNTAGVLVGLIMSLIVFRSFVASAMTAIPAILAGGAVLGMIGLMGTSITVMSNVVPALIMVLGYADSMHLTYAWRRYRAEGADPREAARLAQEEVGPACMLTAITTAIAFLSLTLSDVEIVSRFAWIGAIGAILGGMLVLAVHTLLAIYVGRFWHPTRDSGRNLLTMLRRPNAAIGRFAVTHARKIAITAGILVVVLGTMYFSVPPQHSLREHLPTSNAANAALGRIDKLFDGAFPIQIVVPIGTISPTSPEGLEKIRAVHEAVAGIKGVDRPLSLWSVAEWLGGDLDGGDNLDAVSRRLTELAEEMPTETSSRFFGRDGASLVTVNIHEMTTEDTEPLVDEIEAAAQSAGGPDVTMTGVTVLTARESNRTISNLFWSLTLAVVAGVGAIMLAFRDWRVGAVALLPNALPIFSTGALLFIGGHGMQFTSVLSLTVAFGIAVDDTIHYLSRYRTSGAALKLPDRLIETSRHIGPVLIGTTAIIIAGLSTTFMSEMPTIRLFGQLAAVTLAAALIADLLVLPALMAGVASRWFEKKTPSPDSKPAKQDAPVQA</sequence>
<evidence type="ECO:0000256" key="1">
    <source>
        <dbReference type="ARBA" id="ARBA00004651"/>
    </source>
</evidence>
<feature type="transmembrane region" description="Helical" evidence="7">
    <location>
        <begin position="654"/>
        <end position="676"/>
    </location>
</feature>
<comment type="subcellular location">
    <subcellularLocation>
        <location evidence="1">Cell membrane</location>
        <topology evidence="1">Multi-pass membrane protein</topology>
    </subcellularLocation>
</comment>
<dbReference type="STRING" id="665467.SAMN02982931_03144"/>
<feature type="transmembrane region" description="Helical" evidence="7">
    <location>
        <begin position="730"/>
        <end position="754"/>
    </location>
</feature>
<dbReference type="PANTHER" id="PTHR33406:SF12">
    <property type="entry name" value="BLR2997 PROTEIN"/>
    <property type="match status" value="1"/>
</dbReference>
<evidence type="ECO:0000256" key="7">
    <source>
        <dbReference type="SAM" id="Phobius"/>
    </source>
</evidence>
<evidence type="ECO:0000256" key="6">
    <source>
        <dbReference type="SAM" id="MobiDB-lite"/>
    </source>
</evidence>
<evidence type="ECO:0000313" key="10">
    <source>
        <dbReference type="Proteomes" id="UP000199071"/>
    </source>
</evidence>
<feature type="transmembrane region" description="Helical" evidence="7">
    <location>
        <begin position="413"/>
        <end position="431"/>
    </location>
</feature>
<keyword evidence="2" id="KW-1003">Cell membrane</keyword>
<dbReference type="GO" id="GO:0005886">
    <property type="term" value="C:plasma membrane"/>
    <property type="evidence" value="ECO:0007669"/>
    <property type="project" value="UniProtKB-SubCell"/>
</dbReference>
<feature type="region of interest" description="Disordered" evidence="6">
    <location>
        <begin position="759"/>
        <end position="778"/>
    </location>
</feature>
<feature type="transmembrane region" description="Helical" evidence="7">
    <location>
        <begin position="352"/>
        <end position="377"/>
    </location>
</feature>
<dbReference type="InterPro" id="IPR004869">
    <property type="entry name" value="MMPL_dom"/>
</dbReference>
<feature type="compositionally biased region" description="Basic and acidic residues" evidence="6">
    <location>
        <begin position="759"/>
        <end position="771"/>
    </location>
</feature>
<name>A0A1G6D898_9HYPH</name>
<dbReference type="AlphaFoldDB" id="A0A1G6D898"/>
<reference evidence="9 10" key="1">
    <citation type="submission" date="2016-10" db="EMBL/GenBank/DDBJ databases">
        <authorList>
            <person name="de Groot N.N."/>
        </authorList>
    </citation>
    <scope>NUCLEOTIDE SEQUENCE [LARGE SCALE GENOMIC DNA]</scope>
    <source>
        <strain evidence="9 10">ATCC 35022</strain>
    </source>
</reference>
<evidence type="ECO:0000259" key="8">
    <source>
        <dbReference type="PROSITE" id="PS50156"/>
    </source>
</evidence>
<feature type="transmembrane region" description="Helical" evidence="7">
    <location>
        <begin position="251"/>
        <end position="275"/>
    </location>
</feature>
<evidence type="ECO:0000313" key="9">
    <source>
        <dbReference type="EMBL" id="SDB41383.1"/>
    </source>
</evidence>
<feature type="transmembrane region" description="Helical" evidence="7">
    <location>
        <begin position="602"/>
        <end position="621"/>
    </location>
</feature>
<feature type="transmembrane region" description="Helical" evidence="7">
    <location>
        <begin position="322"/>
        <end position="340"/>
    </location>
</feature>
<feature type="transmembrane region" description="Helical" evidence="7">
    <location>
        <begin position="226"/>
        <end position="244"/>
    </location>
</feature>
<keyword evidence="10" id="KW-1185">Reference proteome</keyword>
<dbReference type="Pfam" id="PF03176">
    <property type="entry name" value="MMPL"/>
    <property type="match status" value="2"/>
</dbReference>
<dbReference type="SUPFAM" id="SSF82866">
    <property type="entry name" value="Multidrug efflux transporter AcrB transmembrane domain"/>
    <property type="match status" value="2"/>
</dbReference>
<dbReference type="Gene3D" id="1.20.1640.10">
    <property type="entry name" value="Multidrug efflux transporter AcrB transmembrane domain"/>
    <property type="match status" value="2"/>
</dbReference>